<dbReference type="Gene3D" id="1.10.3720.10">
    <property type="entry name" value="MetI-like"/>
    <property type="match status" value="1"/>
</dbReference>
<keyword evidence="2 7" id="KW-0813">Transport</keyword>
<dbReference type="PATRIC" id="fig|1423739.3.peg.1499"/>
<evidence type="ECO:0000259" key="8">
    <source>
        <dbReference type="PROSITE" id="PS50928"/>
    </source>
</evidence>
<proteinExistence type="inferred from homology"/>
<dbReference type="PROSITE" id="PS50928">
    <property type="entry name" value="ABC_TM1"/>
    <property type="match status" value="1"/>
</dbReference>
<dbReference type="SUPFAM" id="SSF53850">
    <property type="entry name" value="Periplasmic binding protein-like II"/>
    <property type="match status" value="1"/>
</dbReference>
<dbReference type="Pfam" id="PF00497">
    <property type="entry name" value="SBP_bac_3"/>
    <property type="match status" value="1"/>
</dbReference>
<dbReference type="SMART" id="SM00079">
    <property type="entry name" value="PBPe"/>
    <property type="match status" value="1"/>
</dbReference>
<evidence type="ECO:0000256" key="1">
    <source>
        <dbReference type="ARBA" id="ARBA00004651"/>
    </source>
</evidence>
<organism evidence="9 10">
    <name type="scientific">Lentilactobacillus diolivorans DSM 14421</name>
    <dbReference type="NCBI Taxonomy" id="1423739"/>
    <lineage>
        <taxon>Bacteria</taxon>
        <taxon>Bacillati</taxon>
        <taxon>Bacillota</taxon>
        <taxon>Bacilli</taxon>
        <taxon>Lactobacillales</taxon>
        <taxon>Lactobacillaceae</taxon>
        <taxon>Lentilactobacillus</taxon>
    </lineage>
</organism>
<protein>
    <submittedName>
        <fullName evidence="9">Polar amino acid ABC transporter inner membrane subunit</fullName>
    </submittedName>
</protein>
<evidence type="ECO:0000256" key="6">
    <source>
        <dbReference type="ARBA" id="ARBA00023136"/>
    </source>
</evidence>
<gene>
    <name evidence="9" type="ORF">FC85_GL001432</name>
</gene>
<dbReference type="CDD" id="cd06261">
    <property type="entry name" value="TM_PBP2"/>
    <property type="match status" value="1"/>
</dbReference>
<evidence type="ECO:0000313" key="9">
    <source>
        <dbReference type="EMBL" id="KRL64158.1"/>
    </source>
</evidence>
<evidence type="ECO:0000256" key="7">
    <source>
        <dbReference type="RuleBase" id="RU363032"/>
    </source>
</evidence>
<dbReference type="PANTHER" id="PTHR30614">
    <property type="entry name" value="MEMBRANE COMPONENT OF AMINO ACID ABC TRANSPORTER"/>
    <property type="match status" value="1"/>
</dbReference>
<dbReference type="SMART" id="SM00062">
    <property type="entry name" value="PBPb"/>
    <property type="match status" value="1"/>
</dbReference>
<dbReference type="AlphaFoldDB" id="A0A0R1S6N1"/>
<dbReference type="STRING" id="1423739.FC85_GL001432"/>
<keyword evidence="4 7" id="KW-0812">Transmembrane</keyword>
<dbReference type="GO" id="GO:0015276">
    <property type="term" value="F:ligand-gated monoatomic ion channel activity"/>
    <property type="evidence" value="ECO:0007669"/>
    <property type="project" value="InterPro"/>
</dbReference>
<keyword evidence="3" id="KW-1003">Cell membrane</keyword>
<dbReference type="GO" id="GO:0043190">
    <property type="term" value="C:ATP-binding cassette (ABC) transporter complex"/>
    <property type="evidence" value="ECO:0007669"/>
    <property type="project" value="InterPro"/>
</dbReference>
<dbReference type="InterPro" id="IPR001320">
    <property type="entry name" value="Iontro_rcpt_C"/>
</dbReference>
<feature type="transmembrane region" description="Helical" evidence="7">
    <location>
        <begin position="329"/>
        <end position="349"/>
    </location>
</feature>
<evidence type="ECO:0000313" key="10">
    <source>
        <dbReference type="Proteomes" id="UP000052013"/>
    </source>
</evidence>
<evidence type="ECO:0000256" key="5">
    <source>
        <dbReference type="ARBA" id="ARBA00022989"/>
    </source>
</evidence>
<evidence type="ECO:0000256" key="2">
    <source>
        <dbReference type="ARBA" id="ARBA00022448"/>
    </source>
</evidence>
<dbReference type="SUPFAM" id="SSF161098">
    <property type="entry name" value="MetI-like"/>
    <property type="match status" value="1"/>
</dbReference>
<comment type="subcellular location">
    <subcellularLocation>
        <location evidence="1 7">Cell membrane</location>
        <topology evidence="1 7">Multi-pass membrane protein</topology>
    </subcellularLocation>
</comment>
<dbReference type="InterPro" id="IPR035906">
    <property type="entry name" value="MetI-like_sf"/>
</dbReference>
<reference evidence="9 10" key="1">
    <citation type="journal article" date="2015" name="Genome Announc.">
        <title>Expanding the biotechnology potential of lactobacilli through comparative genomics of 213 strains and associated genera.</title>
        <authorList>
            <person name="Sun Z."/>
            <person name="Harris H.M."/>
            <person name="McCann A."/>
            <person name="Guo C."/>
            <person name="Argimon S."/>
            <person name="Zhang W."/>
            <person name="Yang X."/>
            <person name="Jeffery I.B."/>
            <person name="Cooney J.C."/>
            <person name="Kagawa T.F."/>
            <person name="Liu W."/>
            <person name="Song Y."/>
            <person name="Salvetti E."/>
            <person name="Wrobel A."/>
            <person name="Rasinkangas P."/>
            <person name="Parkhill J."/>
            <person name="Rea M.C."/>
            <person name="O'Sullivan O."/>
            <person name="Ritari J."/>
            <person name="Douillard F.P."/>
            <person name="Paul Ross R."/>
            <person name="Yang R."/>
            <person name="Briner A.E."/>
            <person name="Felis G.E."/>
            <person name="de Vos W.M."/>
            <person name="Barrangou R."/>
            <person name="Klaenhammer T.R."/>
            <person name="Caufield P.W."/>
            <person name="Cui Y."/>
            <person name="Zhang H."/>
            <person name="O'Toole P.W."/>
        </authorList>
    </citation>
    <scope>NUCLEOTIDE SEQUENCE [LARGE SCALE GENOMIC DNA]</scope>
    <source>
        <strain evidence="9 10">DSM 14421</strain>
    </source>
</reference>
<evidence type="ECO:0000256" key="3">
    <source>
        <dbReference type="ARBA" id="ARBA00022475"/>
    </source>
</evidence>
<keyword evidence="5 7" id="KW-1133">Transmembrane helix</keyword>
<dbReference type="EMBL" id="AZEY01000098">
    <property type="protein sequence ID" value="KRL64158.1"/>
    <property type="molecule type" value="Genomic_DNA"/>
</dbReference>
<dbReference type="Proteomes" id="UP000052013">
    <property type="component" value="Unassembled WGS sequence"/>
</dbReference>
<comment type="caution">
    <text evidence="9">The sequence shown here is derived from an EMBL/GenBank/DDBJ whole genome shotgun (WGS) entry which is preliminary data.</text>
</comment>
<feature type="transmembrane region" description="Helical" evidence="7">
    <location>
        <begin position="296"/>
        <end position="317"/>
    </location>
</feature>
<comment type="similarity">
    <text evidence="7">Belongs to the binding-protein-dependent transport system permease family.</text>
</comment>
<feature type="domain" description="ABC transmembrane type-1" evidence="8">
    <location>
        <begin position="290"/>
        <end position="479"/>
    </location>
</feature>
<dbReference type="Pfam" id="PF00528">
    <property type="entry name" value="BPD_transp_1"/>
    <property type="match status" value="1"/>
</dbReference>
<dbReference type="InterPro" id="IPR010065">
    <property type="entry name" value="AA_ABC_transptr_permease_3TM"/>
</dbReference>
<dbReference type="PANTHER" id="PTHR30614:SF46">
    <property type="entry name" value="ABC TRANSPORTER MEMBRANE SPANNING PERMEASE-GLUTAMINE TRANSPORT"/>
    <property type="match status" value="1"/>
</dbReference>
<keyword evidence="6 7" id="KW-0472">Membrane</keyword>
<dbReference type="NCBIfam" id="TIGR01726">
    <property type="entry name" value="HEQRo_perm_3TM"/>
    <property type="match status" value="1"/>
</dbReference>
<evidence type="ECO:0000256" key="4">
    <source>
        <dbReference type="ARBA" id="ARBA00022692"/>
    </source>
</evidence>
<feature type="transmembrane region" description="Helical" evidence="7">
    <location>
        <begin position="460"/>
        <end position="482"/>
    </location>
</feature>
<dbReference type="InterPro" id="IPR000515">
    <property type="entry name" value="MetI-like"/>
</dbReference>
<dbReference type="InterPro" id="IPR043429">
    <property type="entry name" value="ArtM/GltK/GlnP/TcyL/YhdX-like"/>
</dbReference>
<sequence length="490" mass="53566">MGILKWIRKILISGLIIFASMFLMNNIASAKSAEHYTIGVGPTFVPFEIQNKQGSYNTKHPGLDVEILRAIAKKENFTYTFKIMNFAGAVQALEGNQVDGVIAAMMATPERAEKIDFSKPYYNVGLALAVPKNSDVKSYKDLKGKVVAVKTGSTSEQYAESVQKKYGFRVQRFNDSNTELSNVLVGNSDAAIDSTATLLYSIKNHMNLKLVGAAKNKNPVAFGVKKGQNAELLKRFNAGLAAIKKDGTYAKIVHFYTGEKSKSAIPVESKSDRTYFGLLKSNSTSFINGIKMTLEITVVAIFFATIIGIILGVLGSLPSKLLRGISSTYAFVFKSIPVMVLAFFVYIGIPNLTGEKIPLFIAGVITIVMENSAYTASFVRGGIEAVDSGQMEAAQSNGMSYWQAMRYIVLPQALRIMAPSFINQFIIALKGTSVLSAIGVAELTQQGTIIISRNMEGFKVWLLVSLMYLAMIGLLSYLSNLVKKHYQLDK</sequence>
<accession>A0A0R1S6N1</accession>
<dbReference type="GO" id="GO:0006865">
    <property type="term" value="P:amino acid transport"/>
    <property type="evidence" value="ECO:0007669"/>
    <property type="project" value="TreeGrafter"/>
</dbReference>
<dbReference type="Gene3D" id="3.40.190.10">
    <property type="entry name" value="Periplasmic binding protein-like II"/>
    <property type="match status" value="2"/>
</dbReference>
<dbReference type="InterPro" id="IPR001638">
    <property type="entry name" value="Solute-binding_3/MltF_N"/>
</dbReference>
<name>A0A0R1S6N1_9LACO</name>